<evidence type="ECO:0000313" key="1">
    <source>
        <dbReference type="EMBL" id="MCI91563.1"/>
    </source>
</evidence>
<sequence>MLLRVRHLSCAMRSQQKLPEAAGMHRAPRQPLLCCAPTPAGSPTTVFLHH</sequence>
<reference evidence="1 2" key="1">
    <citation type="journal article" date="2018" name="Front. Plant Sci.">
        <title>Red Clover (Trifolium pratense) and Zigzag Clover (T. medium) - A Picture of Genomic Similarities and Differences.</title>
        <authorList>
            <person name="Dluhosova J."/>
            <person name="Istvanek J."/>
            <person name="Nedelnik J."/>
            <person name="Repkova J."/>
        </authorList>
    </citation>
    <scope>NUCLEOTIDE SEQUENCE [LARGE SCALE GENOMIC DNA]</scope>
    <source>
        <strain evidence="2">cv. 10/8</strain>
        <tissue evidence="1">Leaf</tissue>
    </source>
</reference>
<protein>
    <submittedName>
        <fullName evidence="1">Uncharacterized protein</fullName>
    </submittedName>
</protein>
<dbReference type="Proteomes" id="UP000265520">
    <property type="component" value="Unassembled WGS sequence"/>
</dbReference>
<organism evidence="1 2">
    <name type="scientific">Trifolium medium</name>
    <dbReference type="NCBI Taxonomy" id="97028"/>
    <lineage>
        <taxon>Eukaryota</taxon>
        <taxon>Viridiplantae</taxon>
        <taxon>Streptophyta</taxon>
        <taxon>Embryophyta</taxon>
        <taxon>Tracheophyta</taxon>
        <taxon>Spermatophyta</taxon>
        <taxon>Magnoliopsida</taxon>
        <taxon>eudicotyledons</taxon>
        <taxon>Gunneridae</taxon>
        <taxon>Pentapetalae</taxon>
        <taxon>rosids</taxon>
        <taxon>fabids</taxon>
        <taxon>Fabales</taxon>
        <taxon>Fabaceae</taxon>
        <taxon>Papilionoideae</taxon>
        <taxon>50 kb inversion clade</taxon>
        <taxon>NPAAA clade</taxon>
        <taxon>Hologalegina</taxon>
        <taxon>IRL clade</taxon>
        <taxon>Trifolieae</taxon>
        <taxon>Trifolium</taxon>
    </lineage>
</organism>
<keyword evidence="2" id="KW-1185">Reference proteome</keyword>
<evidence type="ECO:0000313" key="2">
    <source>
        <dbReference type="Proteomes" id="UP000265520"/>
    </source>
</evidence>
<name>A0A392VVP6_9FABA</name>
<feature type="non-terminal residue" evidence="1">
    <location>
        <position position="50"/>
    </location>
</feature>
<proteinExistence type="predicted"/>
<accession>A0A392VVP6</accession>
<comment type="caution">
    <text evidence="1">The sequence shown here is derived from an EMBL/GenBank/DDBJ whole genome shotgun (WGS) entry which is preliminary data.</text>
</comment>
<dbReference type="EMBL" id="LXQA011275522">
    <property type="protein sequence ID" value="MCI91563.1"/>
    <property type="molecule type" value="Genomic_DNA"/>
</dbReference>
<dbReference type="AlphaFoldDB" id="A0A392VVP6"/>